<protein>
    <submittedName>
        <fullName evidence="1">Uncharacterized conserved protein YecE, DUF72 family</fullName>
    </submittedName>
</protein>
<organism evidence="1 2">
    <name type="scientific">Goodfellowiella coeruleoviolacea</name>
    <dbReference type="NCBI Taxonomy" id="334858"/>
    <lineage>
        <taxon>Bacteria</taxon>
        <taxon>Bacillati</taxon>
        <taxon>Actinomycetota</taxon>
        <taxon>Actinomycetes</taxon>
        <taxon>Pseudonocardiales</taxon>
        <taxon>Pseudonocardiaceae</taxon>
        <taxon>Goodfellowiella</taxon>
    </lineage>
</organism>
<proteinExistence type="predicted"/>
<evidence type="ECO:0000313" key="1">
    <source>
        <dbReference type="EMBL" id="MCP2168312.1"/>
    </source>
</evidence>
<dbReference type="InterPro" id="IPR036520">
    <property type="entry name" value="UPF0759_sf"/>
</dbReference>
<dbReference type="AlphaFoldDB" id="A0AAE3GJ18"/>
<gene>
    <name evidence="1" type="ORF">LX83_005190</name>
</gene>
<dbReference type="Gene3D" id="3.20.20.410">
    <property type="entry name" value="Protein of unknown function UPF0759"/>
    <property type="match status" value="1"/>
</dbReference>
<evidence type="ECO:0000313" key="2">
    <source>
        <dbReference type="Proteomes" id="UP001206128"/>
    </source>
</evidence>
<reference evidence="1" key="1">
    <citation type="submission" date="2022-06" db="EMBL/GenBank/DDBJ databases">
        <title>Genomic Encyclopedia of Archaeal and Bacterial Type Strains, Phase II (KMG-II): from individual species to whole genera.</title>
        <authorList>
            <person name="Goeker M."/>
        </authorList>
    </citation>
    <scope>NUCLEOTIDE SEQUENCE</scope>
    <source>
        <strain evidence="1">DSM 43935</strain>
    </source>
</reference>
<dbReference type="SUPFAM" id="SSF117396">
    <property type="entry name" value="TM1631-like"/>
    <property type="match status" value="1"/>
</dbReference>
<dbReference type="PANTHER" id="PTHR30348">
    <property type="entry name" value="UNCHARACTERIZED PROTEIN YECE"/>
    <property type="match status" value="1"/>
</dbReference>
<dbReference type="Pfam" id="PF01904">
    <property type="entry name" value="DUF72"/>
    <property type="match status" value="1"/>
</dbReference>
<keyword evidence="2" id="KW-1185">Reference proteome</keyword>
<name>A0AAE3GJ18_9PSEU</name>
<dbReference type="Proteomes" id="UP001206128">
    <property type="component" value="Unassembled WGS sequence"/>
</dbReference>
<dbReference type="EMBL" id="JAMTCK010000013">
    <property type="protein sequence ID" value="MCP2168312.1"/>
    <property type="molecule type" value="Genomic_DNA"/>
</dbReference>
<dbReference type="PANTHER" id="PTHR30348:SF4">
    <property type="entry name" value="DUF72 DOMAIN-CONTAINING PROTEIN"/>
    <property type="match status" value="1"/>
</dbReference>
<comment type="caution">
    <text evidence="1">The sequence shown here is derived from an EMBL/GenBank/DDBJ whole genome shotgun (WGS) entry which is preliminary data.</text>
</comment>
<sequence>MITPRTASKTAAATAAAAAAAGRGRAGASIHVGTSGWLYPAWRGRFYPTGLPHRRELEYLSRRMGSAEINGSFYSLQRPERYQSWRAQTPDDFVFAVKGSRFITHMKRLRDVVTPLANFLASGVLALGPKLGPVLWQLPPNLAFEPDRLAEFFAILPRDTRAAAELAQQHDQRVGDWAWTTTEANRPLRHALEVRHPSYRSPEFVELLRSHGIALVVADTAGIWPLLDDVTADFVYVRLHGAEELYASGYTAQALSTWAQRIRAWHTGEAPRSEHTAGTHTAPSRPEGRDVYVYFDNDAKVKAPGDAIALARQLGVDRDPGAVGG</sequence>
<dbReference type="InterPro" id="IPR002763">
    <property type="entry name" value="DUF72"/>
</dbReference>
<accession>A0AAE3GJ18</accession>